<feature type="region of interest" description="Disordered" evidence="1">
    <location>
        <begin position="461"/>
        <end position="576"/>
    </location>
</feature>
<proteinExistence type="predicted"/>
<reference evidence="3 4" key="1">
    <citation type="submission" date="2016-07" db="EMBL/GenBank/DDBJ databases">
        <title>Draft genome of the white-rot fungus Obba rivulosa 3A-2.</title>
        <authorList>
            <consortium name="DOE Joint Genome Institute"/>
            <person name="Miettinen O."/>
            <person name="Riley R."/>
            <person name="Acob R."/>
            <person name="Barry K."/>
            <person name="Cullen D."/>
            <person name="De Vries R."/>
            <person name="Hainaut M."/>
            <person name="Hatakka A."/>
            <person name="Henrissat B."/>
            <person name="Hilden K."/>
            <person name="Kuo R."/>
            <person name="Labutti K."/>
            <person name="Lipzen A."/>
            <person name="Makela M.R."/>
            <person name="Sandor L."/>
            <person name="Spatafora J.W."/>
            <person name="Grigoriev I.V."/>
            <person name="Hibbett D.S."/>
        </authorList>
    </citation>
    <scope>NUCLEOTIDE SEQUENCE [LARGE SCALE GENOMIC DNA]</scope>
    <source>
        <strain evidence="3 4">3A-2</strain>
    </source>
</reference>
<organism evidence="3 4">
    <name type="scientific">Obba rivulosa</name>
    <dbReference type="NCBI Taxonomy" id="1052685"/>
    <lineage>
        <taxon>Eukaryota</taxon>
        <taxon>Fungi</taxon>
        <taxon>Dikarya</taxon>
        <taxon>Basidiomycota</taxon>
        <taxon>Agaricomycotina</taxon>
        <taxon>Agaricomycetes</taxon>
        <taxon>Polyporales</taxon>
        <taxon>Gelatoporiaceae</taxon>
        <taxon>Obba</taxon>
    </lineage>
</organism>
<name>A0A8E2AYT4_9APHY</name>
<dbReference type="GO" id="GO:0015079">
    <property type="term" value="F:potassium ion transmembrane transporter activity"/>
    <property type="evidence" value="ECO:0007669"/>
    <property type="project" value="InterPro"/>
</dbReference>
<keyword evidence="4" id="KW-1185">Reference proteome</keyword>
<evidence type="ECO:0000313" key="4">
    <source>
        <dbReference type="Proteomes" id="UP000250043"/>
    </source>
</evidence>
<feature type="transmembrane region" description="Helical" evidence="2">
    <location>
        <begin position="223"/>
        <end position="245"/>
    </location>
</feature>
<evidence type="ECO:0000256" key="1">
    <source>
        <dbReference type="SAM" id="MobiDB-lite"/>
    </source>
</evidence>
<protein>
    <recommendedName>
        <fullName evidence="5">Vacuole protein</fullName>
    </recommendedName>
</protein>
<dbReference type="PANTHER" id="PTHR36424:SF1">
    <property type="entry name" value="LOW AFFINITY K(+) TRANSPORTER 1-RELATED"/>
    <property type="match status" value="1"/>
</dbReference>
<keyword evidence="2" id="KW-0812">Transmembrane</keyword>
<dbReference type="EMBL" id="KV722399">
    <property type="protein sequence ID" value="OCH90710.1"/>
    <property type="molecule type" value="Genomic_DNA"/>
</dbReference>
<evidence type="ECO:0008006" key="5">
    <source>
        <dbReference type="Google" id="ProtNLM"/>
    </source>
</evidence>
<dbReference type="PANTHER" id="PTHR36424">
    <property type="entry name" value="PHEROMONE-REGULATED MEMBRANE PROTEIN 6"/>
    <property type="match status" value="1"/>
</dbReference>
<accession>A0A8E2AYT4</accession>
<gene>
    <name evidence="3" type="ORF">OBBRIDRAFT_754491</name>
</gene>
<keyword evidence="2" id="KW-0472">Membrane</keyword>
<dbReference type="AlphaFoldDB" id="A0A8E2AYT4"/>
<dbReference type="OrthoDB" id="2128042at2759"/>
<feature type="transmembrane region" description="Helical" evidence="2">
    <location>
        <begin position="83"/>
        <end position="107"/>
    </location>
</feature>
<sequence length="576" mass="64718">MCGGPAWKREVVPDHKFDFVDTREFTDNSCGMRAKYLWIYIAALISFLVYISDIFTAITMLSSTTWSNQIFNSCPPDQENGCVYIPFSIGKWLFFGCIIASFLLLAYEARKAKKIIASRDISYAFTNVMANNYYSMRSYDHFCFFNHIRNSTKRSDDFAFFVFFTFKSWKRLLLADGPRQSINALTLYAFYLSKEGKGPWYDVSKYFAGNDYITSAITVSTTFTVFVFCLSCLMLIVAGICYIPLLCYIKGNLKEYCCHKVDKRIAEIIKRRNKQRLAKAAAQAKKEAAGDFSHLKNKKGELIAQPLPQPTLPNISLDDDDDTASIRTRGPAASAYTAQNDYYYADRKGPDYGPDYSPQEYPPMPAYNQPYGFNPSVGTLPDEQGQYDDDYGSVAHLPMSAAPFARSDVSSPAPSYVNWDPQAVYQGNTSHGVEYAHQHTDYGYAQQGHAQQDYMYAQHEYAASSGRHSPAPMANGRNSPAPMANGRQSPVPMTGRQSPSPSRGLAYDDGYAGHQPQYAQPQGHPMDQYTQPQSRPVDQYAQPQGGHPMDQYGYYHDGRIPGHDGYEYAPGQAHAM</sequence>
<keyword evidence="2" id="KW-1133">Transmembrane helix</keyword>
<dbReference type="GO" id="GO:0005886">
    <property type="term" value="C:plasma membrane"/>
    <property type="evidence" value="ECO:0007669"/>
    <property type="project" value="InterPro"/>
</dbReference>
<dbReference type="Proteomes" id="UP000250043">
    <property type="component" value="Unassembled WGS sequence"/>
</dbReference>
<dbReference type="InterPro" id="IPR031606">
    <property type="entry name" value="Kch1/2"/>
</dbReference>
<dbReference type="Pfam" id="PF16944">
    <property type="entry name" value="KCH"/>
    <property type="match status" value="1"/>
</dbReference>
<feature type="compositionally biased region" description="Basic and acidic residues" evidence="1">
    <location>
        <begin position="556"/>
        <end position="566"/>
    </location>
</feature>
<evidence type="ECO:0000313" key="3">
    <source>
        <dbReference type="EMBL" id="OCH90710.1"/>
    </source>
</evidence>
<feature type="transmembrane region" description="Helical" evidence="2">
    <location>
        <begin position="37"/>
        <end position="63"/>
    </location>
</feature>
<evidence type="ECO:0000256" key="2">
    <source>
        <dbReference type="SAM" id="Phobius"/>
    </source>
</evidence>